<dbReference type="Proteomes" id="UP000035642">
    <property type="component" value="Unassembled WGS sequence"/>
</dbReference>
<keyword evidence="1" id="KW-0863">Zinc-finger</keyword>
<dbReference type="STRING" id="6313.A0A0K0D5L9"/>
<dbReference type="GO" id="GO:0003723">
    <property type="term" value="F:RNA binding"/>
    <property type="evidence" value="ECO:0007669"/>
    <property type="project" value="UniProtKB-UniRule"/>
</dbReference>
<dbReference type="GO" id="GO:0008270">
    <property type="term" value="F:zinc ion binding"/>
    <property type="evidence" value="ECO:0007669"/>
    <property type="project" value="UniProtKB-KW"/>
</dbReference>
<dbReference type="InterPro" id="IPR024161">
    <property type="entry name" value="Znf_nanos-typ"/>
</dbReference>
<accession>A0A0K0D5L9</accession>
<dbReference type="WBParaSite" id="ACAC_0000536401-mRNA-1">
    <property type="protein sequence ID" value="ACAC_0000536401-mRNA-1"/>
    <property type="gene ID" value="ACAC_0000536401"/>
</dbReference>
<reference evidence="3" key="1">
    <citation type="submission" date="2012-09" db="EMBL/GenBank/DDBJ databases">
        <authorList>
            <person name="Martin A.A."/>
        </authorList>
    </citation>
    <scope>NUCLEOTIDE SEQUENCE</scope>
</reference>
<evidence type="ECO:0000313" key="4">
    <source>
        <dbReference type="WBParaSite" id="ACAC_0000536401-mRNA-1"/>
    </source>
</evidence>
<evidence type="ECO:0000259" key="2">
    <source>
        <dbReference type="PROSITE" id="PS51522"/>
    </source>
</evidence>
<keyword evidence="1" id="KW-0479">Metal-binding</keyword>
<evidence type="ECO:0000313" key="3">
    <source>
        <dbReference type="Proteomes" id="UP000035642"/>
    </source>
</evidence>
<organism evidence="3 4">
    <name type="scientific">Angiostrongylus cantonensis</name>
    <name type="common">Rat lungworm</name>
    <dbReference type="NCBI Taxonomy" id="6313"/>
    <lineage>
        <taxon>Eukaryota</taxon>
        <taxon>Metazoa</taxon>
        <taxon>Ecdysozoa</taxon>
        <taxon>Nematoda</taxon>
        <taxon>Chromadorea</taxon>
        <taxon>Rhabditida</taxon>
        <taxon>Rhabditina</taxon>
        <taxon>Rhabditomorpha</taxon>
        <taxon>Strongyloidea</taxon>
        <taxon>Metastrongylidae</taxon>
        <taxon>Angiostrongylus</taxon>
    </lineage>
</organism>
<protein>
    <submittedName>
        <fullName evidence="4">Nanos-type domain-containing protein</fullName>
    </submittedName>
</protein>
<sequence length="113" mass="12954">MIQNPQVEIRGREQFGPELKPPKENIPLLERERYCLYCYEKHTEMCVFEGRIPPSLNSGGIWRGHCMTDENGITTCPLLWFTKCCHCGATAEAAHPDKLCPKFMLGNLRLENT</sequence>
<comment type="similarity">
    <text evidence="1">Belongs to the nanos family.</text>
</comment>
<reference evidence="4" key="2">
    <citation type="submission" date="2017-02" db="UniProtKB">
        <authorList>
            <consortium name="WormBaseParasite"/>
        </authorList>
    </citation>
    <scope>IDENTIFICATION</scope>
</reference>
<evidence type="ECO:0000256" key="1">
    <source>
        <dbReference type="PROSITE-ProRule" id="PRU00855"/>
    </source>
</evidence>
<proteinExistence type="inferred from homology"/>
<keyword evidence="1" id="KW-0862">Zinc</keyword>
<dbReference type="Gene3D" id="4.10.60.30">
    <property type="entry name" value="Nanos, RNA-binding domain"/>
    <property type="match status" value="1"/>
</dbReference>
<name>A0A0K0D5L9_ANGCA</name>
<dbReference type="Pfam" id="PF05741">
    <property type="entry name" value="zf-nanos"/>
    <property type="match status" value="1"/>
</dbReference>
<feature type="domain" description="Nanos-type" evidence="2">
    <location>
        <begin position="34"/>
        <end position="102"/>
    </location>
</feature>
<keyword evidence="1" id="KW-0694">RNA-binding</keyword>
<dbReference type="PROSITE" id="PS51522">
    <property type="entry name" value="ZF_NANOS"/>
    <property type="match status" value="1"/>
</dbReference>
<keyword evidence="3" id="KW-1185">Reference proteome</keyword>
<dbReference type="InterPro" id="IPR038129">
    <property type="entry name" value="Nanos_sf"/>
</dbReference>
<dbReference type="GO" id="GO:0006417">
    <property type="term" value="P:regulation of translation"/>
    <property type="evidence" value="ECO:0007669"/>
    <property type="project" value="UniProtKB-UniRule"/>
</dbReference>
<keyword evidence="1" id="KW-0810">Translation regulation</keyword>
<dbReference type="AlphaFoldDB" id="A0A0K0D5L9"/>